<dbReference type="EMBL" id="PGTO01000008">
    <property type="protein sequence ID" value="RAU21694.1"/>
    <property type="molecule type" value="Genomic_DNA"/>
</dbReference>
<dbReference type="GO" id="GO:0004540">
    <property type="term" value="F:RNA nuclease activity"/>
    <property type="evidence" value="ECO:0007669"/>
    <property type="project" value="InterPro"/>
</dbReference>
<dbReference type="Proteomes" id="UP000251075">
    <property type="component" value="Unassembled WGS sequence"/>
</dbReference>
<dbReference type="Gene3D" id="3.40.50.1010">
    <property type="entry name" value="5'-nuclease"/>
    <property type="match status" value="1"/>
</dbReference>
<comment type="function">
    <text evidence="5">Toxic component of a toxin-antitoxin (TA) system. An RNase.</text>
</comment>
<feature type="binding site" evidence="5">
    <location>
        <position position="12"/>
    </location>
    <ligand>
        <name>Mg(2+)</name>
        <dbReference type="ChEBI" id="CHEBI:18420"/>
    </ligand>
</feature>
<dbReference type="InterPro" id="IPR052919">
    <property type="entry name" value="TA_system_RNase"/>
</dbReference>
<evidence type="ECO:0000256" key="2">
    <source>
        <dbReference type="ARBA" id="ARBA00022722"/>
    </source>
</evidence>
<name>A0A364NX81_9PROT</name>
<dbReference type="HAMAP" id="MF_00265">
    <property type="entry name" value="VapC_Nob1"/>
    <property type="match status" value="1"/>
</dbReference>
<dbReference type="GO" id="GO:0016787">
    <property type="term" value="F:hydrolase activity"/>
    <property type="evidence" value="ECO:0007669"/>
    <property type="project" value="UniProtKB-KW"/>
</dbReference>
<dbReference type="InterPro" id="IPR029060">
    <property type="entry name" value="PIN-like_dom_sf"/>
</dbReference>
<proteinExistence type="inferred from homology"/>
<evidence type="ECO:0000313" key="7">
    <source>
        <dbReference type="EMBL" id="RAU21694.1"/>
    </source>
</evidence>
<gene>
    <name evidence="5" type="primary">vapC</name>
    <name evidence="7" type="ORF">CU669_12010</name>
</gene>
<dbReference type="GO" id="GO:0000287">
    <property type="term" value="F:magnesium ion binding"/>
    <property type="evidence" value="ECO:0007669"/>
    <property type="project" value="UniProtKB-UniRule"/>
</dbReference>
<feature type="domain" description="PIN" evidence="6">
    <location>
        <begin position="10"/>
        <end position="125"/>
    </location>
</feature>
<dbReference type="InterPro" id="IPR022907">
    <property type="entry name" value="VapC_family"/>
</dbReference>
<dbReference type="PANTHER" id="PTHR36173:SF1">
    <property type="entry name" value="RIBONUCLEASE VAPC22"/>
    <property type="match status" value="1"/>
</dbReference>
<keyword evidence="2 5" id="KW-0540">Nuclease</keyword>
<keyword evidence="5" id="KW-0460">Magnesium</keyword>
<evidence type="ECO:0000313" key="8">
    <source>
        <dbReference type="Proteomes" id="UP000251075"/>
    </source>
</evidence>
<evidence type="ECO:0000256" key="5">
    <source>
        <dbReference type="HAMAP-Rule" id="MF_00265"/>
    </source>
</evidence>
<dbReference type="InterPro" id="IPR002716">
    <property type="entry name" value="PIN_dom"/>
</dbReference>
<keyword evidence="5" id="KW-0800">Toxin</keyword>
<keyword evidence="3 5" id="KW-0479">Metal-binding</keyword>
<dbReference type="CDD" id="cd09872">
    <property type="entry name" value="PIN_Sll0205-like"/>
    <property type="match status" value="1"/>
</dbReference>
<protein>
    <recommendedName>
        <fullName evidence="5">Ribonuclease VapC</fullName>
        <shortName evidence="5">RNase VapC</shortName>
        <ecNumber evidence="5">3.1.-.-</ecNumber>
    </recommendedName>
    <alternativeName>
        <fullName evidence="5">Toxin VapC</fullName>
    </alternativeName>
</protein>
<dbReference type="SUPFAM" id="SSF88723">
    <property type="entry name" value="PIN domain-like"/>
    <property type="match status" value="1"/>
</dbReference>
<evidence type="ECO:0000256" key="3">
    <source>
        <dbReference type="ARBA" id="ARBA00022723"/>
    </source>
</evidence>
<keyword evidence="4 5" id="KW-0378">Hydrolase</keyword>
<dbReference type="Pfam" id="PF01850">
    <property type="entry name" value="PIN"/>
    <property type="match status" value="1"/>
</dbReference>
<evidence type="ECO:0000259" key="6">
    <source>
        <dbReference type="Pfam" id="PF01850"/>
    </source>
</evidence>
<dbReference type="AlphaFoldDB" id="A0A364NX81"/>
<dbReference type="PANTHER" id="PTHR36173">
    <property type="entry name" value="RIBONUCLEASE VAPC16-RELATED"/>
    <property type="match status" value="1"/>
</dbReference>
<dbReference type="OrthoDB" id="9798990at2"/>
<dbReference type="EC" id="3.1.-.-" evidence="5"/>
<dbReference type="GO" id="GO:0090729">
    <property type="term" value="F:toxin activity"/>
    <property type="evidence" value="ECO:0007669"/>
    <property type="project" value="UniProtKB-KW"/>
</dbReference>
<comment type="cofactor">
    <cofactor evidence="5">
        <name>Mg(2+)</name>
        <dbReference type="ChEBI" id="CHEBI:18420"/>
    </cofactor>
</comment>
<comment type="similarity">
    <text evidence="5">Belongs to the PINc/VapC protein family.</text>
</comment>
<comment type="caution">
    <text evidence="7">The sequence shown here is derived from an EMBL/GenBank/DDBJ whole genome shotgun (WGS) entry which is preliminary data.</text>
</comment>
<sequence>MGGHGVSPTLLDTHALVWLLQGSGLGQAAKEHIHQAHKADNLAVCAITFWEIAILIRKGRLDLGVGAAAWRRSVLALGIQEFAVDGGIAVESVDLEALHPDPADRLILSTALRHDAALVTADERLLAWEGRVVRIDARR</sequence>
<keyword evidence="1 5" id="KW-1277">Toxin-antitoxin system</keyword>
<accession>A0A364NX81</accession>
<reference evidence="7 8" key="1">
    <citation type="submission" date="2017-11" db="EMBL/GenBank/DDBJ databases">
        <title>Draft genome sequence of magnetotactic bacterium Magnetospirillum kuznetsovii LBB-42.</title>
        <authorList>
            <person name="Grouzdev D.S."/>
            <person name="Rysina M.S."/>
            <person name="Baslerov R.V."/>
            <person name="Koziaeva V."/>
        </authorList>
    </citation>
    <scope>NUCLEOTIDE SEQUENCE [LARGE SCALE GENOMIC DNA]</scope>
    <source>
        <strain evidence="7 8">LBB-42</strain>
    </source>
</reference>
<evidence type="ECO:0000256" key="4">
    <source>
        <dbReference type="ARBA" id="ARBA00022801"/>
    </source>
</evidence>
<feature type="binding site" evidence="5">
    <location>
        <position position="104"/>
    </location>
    <ligand>
        <name>Mg(2+)</name>
        <dbReference type="ChEBI" id="CHEBI:18420"/>
    </ligand>
</feature>
<keyword evidence="8" id="KW-1185">Reference proteome</keyword>
<organism evidence="7 8">
    <name type="scientific">Paramagnetospirillum kuznetsovii</name>
    <dbReference type="NCBI Taxonomy" id="2053833"/>
    <lineage>
        <taxon>Bacteria</taxon>
        <taxon>Pseudomonadati</taxon>
        <taxon>Pseudomonadota</taxon>
        <taxon>Alphaproteobacteria</taxon>
        <taxon>Rhodospirillales</taxon>
        <taxon>Magnetospirillaceae</taxon>
        <taxon>Paramagnetospirillum</taxon>
    </lineage>
</organism>
<evidence type="ECO:0000256" key="1">
    <source>
        <dbReference type="ARBA" id="ARBA00022649"/>
    </source>
</evidence>
<dbReference type="InterPro" id="IPR041705">
    <property type="entry name" value="PIN_Sll0205"/>
</dbReference>